<feature type="region of interest" description="Disordered" evidence="1">
    <location>
        <begin position="222"/>
        <end position="270"/>
    </location>
</feature>
<name>A0A0E3HCK7_9CAUD</name>
<dbReference type="RefSeq" id="YP_009133569.1">
    <property type="nucleotide sequence ID" value="NC_026924.1"/>
</dbReference>
<evidence type="ECO:0000313" key="3">
    <source>
        <dbReference type="Proteomes" id="UP000033010"/>
    </source>
</evidence>
<dbReference type="EMBL" id="KJ019071">
    <property type="protein sequence ID" value="AIX24353.1"/>
    <property type="molecule type" value="Genomic_DNA"/>
</dbReference>
<keyword evidence="3" id="KW-1185">Reference proteome</keyword>
<gene>
    <name evidence="2" type="ORF">Syn7803US105_9</name>
</gene>
<organism evidence="2 3">
    <name type="scientific">Synechococcus phage ACG-2014g</name>
    <dbReference type="NCBI Taxonomy" id="1493512"/>
    <lineage>
        <taxon>Viruses</taxon>
        <taxon>Duplodnaviria</taxon>
        <taxon>Heunggongvirae</taxon>
        <taxon>Uroviricota</taxon>
        <taxon>Caudoviricetes</taxon>
        <taxon>Pantevenvirales</taxon>
        <taxon>Kyanoviridae</taxon>
        <taxon>Macariavirus</taxon>
        <taxon>Macariavirus tuscon14g</taxon>
    </lineage>
</organism>
<protein>
    <submittedName>
        <fullName evidence="2">Uncharacterized protein</fullName>
    </submittedName>
</protein>
<proteinExistence type="predicted"/>
<dbReference type="Proteomes" id="UP000033010">
    <property type="component" value="Segment"/>
</dbReference>
<evidence type="ECO:0000256" key="1">
    <source>
        <dbReference type="SAM" id="MobiDB-lite"/>
    </source>
</evidence>
<reference evidence="2 3" key="1">
    <citation type="submission" date="2013-12" db="EMBL/GenBank/DDBJ databases">
        <title>Ecological redundancy of diverse viral populations within a natural community.</title>
        <authorList>
            <person name="Gregory A.C."/>
            <person name="LaButti K."/>
            <person name="Copeland A."/>
            <person name="Woyke T."/>
            <person name="Sullivan M.B."/>
        </authorList>
    </citation>
    <scope>NUCLEOTIDE SEQUENCE [LARGE SCALE GENOMIC DNA]</scope>
    <source>
        <strain evidence="2">Syn7803US105</strain>
    </source>
</reference>
<evidence type="ECO:0000313" key="2">
    <source>
        <dbReference type="EMBL" id="AIX24353.1"/>
    </source>
</evidence>
<dbReference type="OrthoDB" id="6408at10239"/>
<accession>A0A0E3HCK7</accession>
<dbReference type="KEGG" id="vg:24171639"/>
<dbReference type="GeneID" id="24171639"/>
<sequence length="856" mass="89942">MANITPYKFVNPGFTSSKNPSTIAARNSTLAINRIGVTVESLANTVAGLSSIANLREKTRLKSTQLERRQERLKKDREAEENEETSKLLQKKDRNADKKKLKVAKGSISWLEEFIGPLGKILLDFGTFALTSKLLEYLGDEENREKIAVFLDKVGFVFNKLSEFAGNITQTLSDGMDAIFGKESTIGERLNAFGKIVAAITGITGVLGAAFAARDLFQASEDLADARPDGRNKPKKPRKPPKPTATNPSGADPDLDGPRGRKPASGIQSLYGDAASKQYKKILAEYGDDAARAYENALRNSDGDAVKALQKWRRLKLPKLAPPKPTRLQRAQSFLGNLGSKVQTKLVESFDWIKTGLMNAPEWAKNQYKNLSAKGRKAWETTVKAGEVIGAKGKQYARAAGDKFKATGDWIADGGKKFLGNMAQGAKNVFFEKVLNPLRPIIDPIAAKAKLVGDSLVSNLMKIPGMKKGAEILKKKGIGSFADVATAGGKLGKRAAAVLPVIGGLVNLGFAYDRAANGDSIGALIEGTSGILDIAGLFTAGSGNIASMILDGYMFIRDFVPQLQDGENKIVEGLGLSGFKSQIDSVLSKLPNVGEIINMVTGNNDTEDVKATEPEQQMFLGGVVKGIGNVVKGVGNAVSSVVNSPIGNVVKTAASFIPGAAPIMAGVNAVAGLASGNPIQGLMGAATSFLPGVSNAIGNFMGNSAIGSMLTNVMSGSYDQALSTGLSMINPAIGQLAGSLLKGGMSPMSILDSAAMQFGLDGLMNSFMSGDYIGGLSETAGALGIDPKVIGASKSASKQTFSPGGLSEKLILEEVVEFIPLPVIIEKLQPILQAVPINTGGGAVSGGPSSLTTRMQ</sequence>
<feature type="region of interest" description="Disordered" evidence="1">
    <location>
        <begin position="67"/>
        <end position="91"/>
    </location>
</feature>